<reference evidence="4" key="2">
    <citation type="journal article" date="2023" name="IMA Fungus">
        <title>Comparative genomic study of the Penicillium genus elucidates a diverse pangenome and 15 lateral gene transfer events.</title>
        <authorList>
            <person name="Petersen C."/>
            <person name="Sorensen T."/>
            <person name="Nielsen M.R."/>
            <person name="Sondergaard T.E."/>
            <person name="Sorensen J.L."/>
            <person name="Fitzpatrick D.A."/>
            <person name="Frisvad J.C."/>
            <person name="Nielsen K.L."/>
        </authorList>
    </citation>
    <scope>NUCLEOTIDE SEQUENCE</scope>
    <source>
        <strain evidence="4">IBT 17660</strain>
    </source>
</reference>
<protein>
    <submittedName>
        <fullName evidence="4">Uncharacterized protein</fullName>
    </submittedName>
</protein>
<keyword evidence="5" id="KW-1185">Reference proteome</keyword>
<dbReference type="GO" id="GO:0016491">
    <property type="term" value="F:oxidoreductase activity"/>
    <property type="evidence" value="ECO:0007669"/>
    <property type="project" value="UniProtKB-KW"/>
</dbReference>
<dbReference type="PANTHER" id="PTHR24321:SF8">
    <property type="entry name" value="ESTRADIOL 17-BETA-DEHYDROGENASE 8-RELATED"/>
    <property type="match status" value="1"/>
</dbReference>
<dbReference type="PANTHER" id="PTHR24321">
    <property type="entry name" value="DEHYDROGENASES, SHORT CHAIN"/>
    <property type="match status" value="1"/>
</dbReference>
<dbReference type="PROSITE" id="PS00061">
    <property type="entry name" value="ADH_SHORT"/>
    <property type="match status" value="1"/>
</dbReference>
<dbReference type="Proteomes" id="UP001147760">
    <property type="component" value="Unassembled WGS sequence"/>
</dbReference>
<dbReference type="InterPro" id="IPR002347">
    <property type="entry name" value="SDR_fam"/>
</dbReference>
<evidence type="ECO:0000256" key="2">
    <source>
        <dbReference type="ARBA" id="ARBA00022857"/>
    </source>
</evidence>
<dbReference type="OrthoDB" id="47007at2759"/>
<reference evidence="4" key="1">
    <citation type="submission" date="2022-12" db="EMBL/GenBank/DDBJ databases">
        <authorList>
            <person name="Petersen C."/>
        </authorList>
    </citation>
    <scope>NUCLEOTIDE SEQUENCE</scope>
    <source>
        <strain evidence="4">IBT 17660</strain>
    </source>
</reference>
<proteinExistence type="inferred from homology"/>
<comment type="similarity">
    <text evidence="1">Belongs to the short-chain dehydrogenases/reductases (SDR) family.</text>
</comment>
<evidence type="ECO:0000313" key="4">
    <source>
        <dbReference type="EMBL" id="KAJ5483417.1"/>
    </source>
</evidence>
<name>A0A9W9X3S6_9EURO</name>
<dbReference type="Pfam" id="PF13561">
    <property type="entry name" value="adh_short_C2"/>
    <property type="match status" value="1"/>
</dbReference>
<dbReference type="CDD" id="cd05233">
    <property type="entry name" value="SDR_c"/>
    <property type="match status" value="1"/>
</dbReference>
<organism evidence="4 5">
    <name type="scientific">Penicillium desertorum</name>
    <dbReference type="NCBI Taxonomy" id="1303715"/>
    <lineage>
        <taxon>Eukaryota</taxon>
        <taxon>Fungi</taxon>
        <taxon>Dikarya</taxon>
        <taxon>Ascomycota</taxon>
        <taxon>Pezizomycotina</taxon>
        <taxon>Eurotiomycetes</taxon>
        <taxon>Eurotiomycetidae</taxon>
        <taxon>Eurotiales</taxon>
        <taxon>Aspergillaceae</taxon>
        <taxon>Penicillium</taxon>
    </lineage>
</organism>
<dbReference type="PRINTS" id="PR00080">
    <property type="entry name" value="SDRFAMILY"/>
</dbReference>
<accession>A0A9W9X3S6</accession>
<dbReference type="Gene3D" id="3.40.50.720">
    <property type="entry name" value="NAD(P)-binding Rossmann-like Domain"/>
    <property type="match status" value="1"/>
</dbReference>
<keyword evidence="3" id="KW-0560">Oxidoreductase</keyword>
<dbReference type="EMBL" id="JAPWDO010000002">
    <property type="protein sequence ID" value="KAJ5483417.1"/>
    <property type="molecule type" value="Genomic_DNA"/>
</dbReference>
<evidence type="ECO:0000313" key="5">
    <source>
        <dbReference type="Proteomes" id="UP001147760"/>
    </source>
</evidence>
<keyword evidence="2" id="KW-0521">NADP</keyword>
<comment type="caution">
    <text evidence="4">The sequence shown here is derived from an EMBL/GenBank/DDBJ whole genome shotgun (WGS) entry which is preliminary data.</text>
</comment>
<dbReference type="SUPFAM" id="SSF51735">
    <property type="entry name" value="NAD(P)-binding Rossmann-fold domains"/>
    <property type="match status" value="1"/>
</dbReference>
<dbReference type="AlphaFoldDB" id="A0A9W9X3S6"/>
<dbReference type="InterPro" id="IPR036291">
    <property type="entry name" value="NAD(P)-bd_dom_sf"/>
</dbReference>
<sequence>MVFHFSPSLPSDINGEQLEVHFRWTLPTLTLCHYSSKVYSNGICTQISDYAWRPGRPWIKHWQKVETTRRPSRHLYAPFEAARRDELLESGYGASGNLDDIHTYECDITSPDSVQAAFNSLEKQIIDPTSSSPSDRAFPKTLRHLTVNLYGPMLCSQAFARLYFAASKTAETSPCPPPPGRIVSISSQAAHAALHRHGAYCASKAGLLGLTRSMASEWGGRGITANTVSPTVAWTDLGRKAWGETSVRDAFLANIPTGKFALPEEVADSVLFLCQDSSGMINGADIRVDGGFTVR</sequence>
<evidence type="ECO:0000256" key="1">
    <source>
        <dbReference type="ARBA" id="ARBA00006484"/>
    </source>
</evidence>
<evidence type="ECO:0000256" key="3">
    <source>
        <dbReference type="ARBA" id="ARBA00023002"/>
    </source>
</evidence>
<dbReference type="InterPro" id="IPR020904">
    <property type="entry name" value="Sc_DH/Rdtase_CS"/>
</dbReference>
<dbReference type="PRINTS" id="PR00081">
    <property type="entry name" value="GDHRDH"/>
</dbReference>
<gene>
    <name evidence="4" type="ORF">N7530_002663</name>
</gene>